<reference evidence="7 8" key="1">
    <citation type="journal article" date="2021" name="Elife">
        <title>Chloroplast acquisition without the gene transfer in kleptoplastic sea slugs, Plakobranchus ocellatus.</title>
        <authorList>
            <person name="Maeda T."/>
            <person name="Takahashi S."/>
            <person name="Yoshida T."/>
            <person name="Shimamura S."/>
            <person name="Takaki Y."/>
            <person name="Nagai Y."/>
            <person name="Toyoda A."/>
            <person name="Suzuki Y."/>
            <person name="Arimoto A."/>
            <person name="Ishii H."/>
            <person name="Satoh N."/>
            <person name="Nishiyama T."/>
            <person name="Hasebe M."/>
            <person name="Maruyama T."/>
            <person name="Minagawa J."/>
            <person name="Obokata J."/>
            <person name="Shigenobu S."/>
        </authorList>
    </citation>
    <scope>NUCLEOTIDE SEQUENCE [LARGE SCALE GENOMIC DNA]</scope>
</reference>
<dbReference type="PANTHER" id="PTHR22799">
    <property type="entry name" value="TETRANECTIN-RELATED"/>
    <property type="match status" value="1"/>
</dbReference>
<protein>
    <submittedName>
        <fullName evidence="7">Collectin-12</fullName>
    </submittedName>
</protein>
<dbReference type="AlphaFoldDB" id="A0AAV3YA32"/>
<keyword evidence="3 5" id="KW-0732">Signal</keyword>
<dbReference type="SMART" id="SM00034">
    <property type="entry name" value="CLECT"/>
    <property type="match status" value="1"/>
</dbReference>
<dbReference type="GO" id="GO:0005615">
    <property type="term" value="C:extracellular space"/>
    <property type="evidence" value="ECO:0007669"/>
    <property type="project" value="TreeGrafter"/>
</dbReference>
<name>A0AAV3YA32_9GAST</name>
<dbReference type="InterPro" id="IPR016186">
    <property type="entry name" value="C-type_lectin-like/link_sf"/>
</dbReference>
<evidence type="ECO:0000256" key="3">
    <source>
        <dbReference type="ARBA" id="ARBA00022729"/>
    </source>
</evidence>
<dbReference type="Proteomes" id="UP000735302">
    <property type="component" value="Unassembled WGS sequence"/>
</dbReference>
<evidence type="ECO:0000313" key="7">
    <source>
        <dbReference type="EMBL" id="GFN78997.1"/>
    </source>
</evidence>
<evidence type="ECO:0000256" key="1">
    <source>
        <dbReference type="ARBA" id="ARBA00004613"/>
    </source>
</evidence>
<dbReference type="InterPro" id="IPR051663">
    <property type="entry name" value="CLec_Tetranectin-domain"/>
</dbReference>
<accession>A0AAV3YA32</accession>
<evidence type="ECO:0000259" key="6">
    <source>
        <dbReference type="PROSITE" id="PS50041"/>
    </source>
</evidence>
<dbReference type="PROSITE" id="PS50041">
    <property type="entry name" value="C_TYPE_LECTIN_2"/>
    <property type="match status" value="1"/>
</dbReference>
<dbReference type="GO" id="GO:0008083">
    <property type="term" value="F:growth factor activity"/>
    <property type="evidence" value="ECO:0007669"/>
    <property type="project" value="TreeGrafter"/>
</dbReference>
<evidence type="ECO:0000313" key="8">
    <source>
        <dbReference type="Proteomes" id="UP000735302"/>
    </source>
</evidence>
<keyword evidence="8" id="KW-1185">Reference proteome</keyword>
<dbReference type="PANTHER" id="PTHR22799:SF1">
    <property type="entry name" value="C-TYPE LECTIN DOMAIN FAMILY 11 MEMBER A"/>
    <property type="match status" value="1"/>
</dbReference>
<comment type="caution">
    <text evidence="7">The sequence shown here is derived from an EMBL/GenBank/DDBJ whole genome shotgun (WGS) entry which is preliminary data.</text>
</comment>
<evidence type="ECO:0000256" key="5">
    <source>
        <dbReference type="SAM" id="SignalP"/>
    </source>
</evidence>
<dbReference type="CDD" id="cd00037">
    <property type="entry name" value="CLECT"/>
    <property type="match status" value="1"/>
</dbReference>
<feature type="chain" id="PRO_5043730242" evidence="5">
    <location>
        <begin position="21"/>
        <end position="149"/>
    </location>
</feature>
<dbReference type="GO" id="GO:0030246">
    <property type="term" value="F:carbohydrate binding"/>
    <property type="evidence" value="ECO:0007669"/>
    <property type="project" value="UniProtKB-KW"/>
</dbReference>
<keyword evidence="4" id="KW-0430">Lectin</keyword>
<proteinExistence type="predicted"/>
<organism evidence="7 8">
    <name type="scientific">Plakobranchus ocellatus</name>
    <dbReference type="NCBI Taxonomy" id="259542"/>
    <lineage>
        <taxon>Eukaryota</taxon>
        <taxon>Metazoa</taxon>
        <taxon>Spiralia</taxon>
        <taxon>Lophotrochozoa</taxon>
        <taxon>Mollusca</taxon>
        <taxon>Gastropoda</taxon>
        <taxon>Heterobranchia</taxon>
        <taxon>Euthyneura</taxon>
        <taxon>Panpulmonata</taxon>
        <taxon>Sacoglossa</taxon>
        <taxon>Placobranchoidea</taxon>
        <taxon>Plakobranchidae</taxon>
        <taxon>Plakobranchus</taxon>
    </lineage>
</organism>
<dbReference type="Pfam" id="PF00059">
    <property type="entry name" value="Lectin_C"/>
    <property type="match status" value="1"/>
</dbReference>
<dbReference type="EMBL" id="BLXT01000624">
    <property type="protein sequence ID" value="GFN78997.1"/>
    <property type="molecule type" value="Genomic_DNA"/>
</dbReference>
<keyword evidence="2" id="KW-0964">Secreted</keyword>
<feature type="signal peptide" evidence="5">
    <location>
        <begin position="1"/>
        <end position="20"/>
    </location>
</feature>
<evidence type="ECO:0000256" key="4">
    <source>
        <dbReference type="ARBA" id="ARBA00022734"/>
    </source>
</evidence>
<feature type="domain" description="C-type lectin" evidence="6">
    <location>
        <begin position="29"/>
        <end position="146"/>
    </location>
</feature>
<dbReference type="InterPro" id="IPR016187">
    <property type="entry name" value="CTDL_fold"/>
</dbReference>
<gene>
    <name evidence="7" type="ORF">PoB_000550300</name>
</gene>
<dbReference type="SUPFAM" id="SSF56436">
    <property type="entry name" value="C-type lectin-like"/>
    <property type="match status" value="1"/>
</dbReference>
<sequence length="149" mass="17459">MSLLPILLLLGVLMIASVQGYVNYDFRKYGNRRYYVSRDHEPFNLAKMNDRCKESGGYLVIIDNEQELENLTFTVRKVSGRGPFFTGINDVTSEGRFENYNDKSPAKYLKWRWFQPDNYWGEDCVEIQYRGLNDLGCEKKGRYICEVPV</sequence>
<dbReference type="InterPro" id="IPR001304">
    <property type="entry name" value="C-type_lectin-like"/>
</dbReference>
<dbReference type="Gene3D" id="3.10.100.10">
    <property type="entry name" value="Mannose-Binding Protein A, subunit A"/>
    <property type="match status" value="1"/>
</dbReference>
<comment type="subcellular location">
    <subcellularLocation>
        <location evidence="1">Secreted</location>
    </subcellularLocation>
</comment>
<evidence type="ECO:0000256" key="2">
    <source>
        <dbReference type="ARBA" id="ARBA00022525"/>
    </source>
</evidence>